<dbReference type="Gene3D" id="2.60.120.10">
    <property type="entry name" value="Jelly Rolls"/>
    <property type="match status" value="1"/>
</dbReference>
<evidence type="ECO:0000313" key="1">
    <source>
        <dbReference type="EMBL" id="SMP65076.1"/>
    </source>
</evidence>
<sequence length="90" mass="10057">MDRAEFVAMLEREGFREIVTVEREPHNVLGVHTHPFEARALITLGELRLVTGEDEQLCRVGDQFHLAAHTPHSESCGAEGVHYLVGRKPG</sequence>
<dbReference type="InterPro" id="IPR011051">
    <property type="entry name" value="RmlC_Cupin_sf"/>
</dbReference>
<protein>
    <recommendedName>
        <fullName evidence="3">Cupin</fullName>
    </recommendedName>
</protein>
<gene>
    <name evidence="1" type="ORF">SAMN06295970_110146</name>
</gene>
<comment type="caution">
    <text evidence="1">The sequence shown here is derived from an EMBL/GenBank/DDBJ whole genome shotgun (WGS) entry which is preliminary data.</text>
</comment>
<accession>A0ABY1QAF6</accession>
<dbReference type="SUPFAM" id="SSF51182">
    <property type="entry name" value="RmlC-like cupins"/>
    <property type="match status" value="1"/>
</dbReference>
<organism evidence="1 2">
    <name type="scientific">Noviherbaspirillum suwonense</name>
    <dbReference type="NCBI Taxonomy" id="1224511"/>
    <lineage>
        <taxon>Bacteria</taxon>
        <taxon>Pseudomonadati</taxon>
        <taxon>Pseudomonadota</taxon>
        <taxon>Betaproteobacteria</taxon>
        <taxon>Burkholderiales</taxon>
        <taxon>Oxalobacteraceae</taxon>
        <taxon>Noviherbaspirillum</taxon>
    </lineage>
</organism>
<evidence type="ECO:0008006" key="3">
    <source>
        <dbReference type="Google" id="ProtNLM"/>
    </source>
</evidence>
<dbReference type="InterPro" id="IPR014710">
    <property type="entry name" value="RmlC-like_jellyroll"/>
</dbReference>
<dbReference type="EMBL" id="FXUL01000010">
    <property type="protein sequence ID" value="SMP65076.1"/>
    <property type="molecule type" value="Genomic_DNA"/>
</dbReference>
<reference evidence="1 2" key="1">
    <citation type="submission" date="2017-05" db="EMBL/GenBank/DDBJ databases">
        <authorList>
            <person name="Varghese N."/>
            <person name="Submissions S."/>
        </authorList>
    </citation>
    <scope>NUCLEOTIDE SEQUENCE [LARGE SCALE GENOMIC DNA]</scope>
    <source>
        <strain evidence="1 2">DSM 26001</strain>
    </source>
</reference>
<name>A0ABY1QAF6_9BURK</name>
<evidence type="ECO:0000313" key="2">
    <source>
        <dbReference type="Proteomes" id="UP001158049"/>
    </source>
</evidence>
<dbReference type="Proteomes" id="UP001158049">
    <property type="component" value="Unassembled WGS sequence"/>
</dbReference>
<dbReference type="RefSeq" id="WP_283442984.1">
    <property type="nucleotide sequence ID" value="NZ_FXUL01000010.1"/>
</dbReference>
<keyword evidence="2" id="KW-1185">Reference proteome</keyword>
<proteinExistence type="predicted"/>